<gene>
    <name evidence="3" type="ORF">MKZ38_008111</name>
</gene>
<keyword evidence="4" id="KW-1185">Reference proteome</keyword>
<comment type="similarity">
    <text evidence="1">Belongs to the methyltransferase superfamily. LaeA methyltransferase family.</text>
</comment>
<evidence type="ECO:0000256" key="2">
    <source>
        <dbReference type="SAM" id="MobiDB-lite"/>
    </source>
</evidence>
<evidence type="ECO:0000313" key="3">
    <source>
        <dbReference type="EMBL" id="KAJ2904438.1"/>
    </source>
</evidence>
<name>A0AAD5WVQ7_9PEZI</name>
<dbReference type="AlphaFoldDB" id="A0AAD5WVQ7"/>
<evidence type="ECO:0000256" key="1">
    <source>
        <dbReference type="ARBA" id="ARBA00038158"/>
    </source>
</evidence>
<dbReference type="PANTHER" id="PTHR43591">
    <property type="entry name" value="METHYLTRANSFERASE"/>
    <property type="match status" value="1"/>
</dbReference>
<reference evidence="3" key="1">
    <citation type="submission" date="2022-07" db="EMBL/GenBank/DDBJ databases">
        <title>Draft genome sequence of Zalerion maritima ATCC 34329, a (micro)plastics degrading marine fungus.</title>
        <authorList>
            <person name="Paco A."/>
            <person name="Goncalves M.F.M."/>
            <person name="Rocha-Santos T.A.P."/>
            <person name="Alves A."/>
        </authorList>
    </citation>
    <scope>NUCLEOTIDE SEQUENCE</scope>
    <source>
        <strain evidence="3">ATCC 34329</strain>
    </source>
</reference>
<dbReference type="Gene3D" id="3.40.50.150">
    <property type="entry name" value="Vaccinia Virus protein VP39"/>
    <property type="match status" value="1"/>
</dbReference>
<feature type="compositionally biased region" description="Low complexity" evidence="2">
    <location>
        <begin position="14"/>
        <end position="29"/>
    </location>
</feature>
<evidence type="ECO:0008006" key="5">
    <source>
        <dbReference type="Google" id="ProtNLM"/>
    </source>
</evidence>
<dbReference type="SUPFAM" id="SSF53335">
    <property type="entry name" value="S-adenosyl-L-methionine-dependent methyltransferases"/>
    <property type="match status" value="1"/>
</dbReference>
<sequence>MGSPPREPPGAGAGAAQPGAAQPAAAQPAVEVEVDDGHSVANDSSLGSDDQASDSTSLRSSILKYEWKHGRRYHSYHSGAYNFPNDDEEQDRLDMIHHVFYRLMSDKLFLAPIDLAGKKVLDIGTGTGIWPIQLGDEHPECGEVVGNDLSAIQPDWVPPNVKFVVDDVEQDWVREDAPFDYVHCRYMAGSIKDWPRLVKQIFQNLRPGGHVELQESANTLYSEDGSLKPDDYQVKMMDGLMEACDKIGRTMDPAPHFERWLKEAGFEGVEVSRFKLPIGPWPKDKRLKEVGSLMQVNFIEGVAGFTAALFTDVLGWEAREVHVLNSGVRNAARNRNVHPMFDFLVVVGRKPLGAE</sequence>
<accession>A0AAD5WVQ7</accession>
<proteinExistence type="inferred from homology"/>
<organism evidence="3 4">
    <name type="scientific">Zalerion maritima</name>
    <dbReference type="NCBI Taxonomy" id="339359"/>
    <lineage>
        <taxon>Eukaryota</taxon>
        <taxon>Fungi</taxon>
        <taxon>Dikarya</taxon>
        <taxon>Ascomycota</taxon>
        <taxon>Pezizomycotina</taxon>
        <taxon>Sordariomycetes</taxon>
        <taxon>Lulworthiomycetidae</taxon>
        <taxon>Lulworthiales</taxon>
        <taxon>Lulworthiaceae</taxon>
        <taxon>Zalerion</taxon>
    </lineage>
</organism>
<feature type="compositionally biased region" description="Polar residues" evidence="2">
    <location>
        <begin position="41"/>
        <end position="55"/>
    </location>
</feature>
<dbReference type="CDD" id="cd02440">
    <property type="entry name" value="AdoMet_MTases"/>
    <property type="match status" value="1"/>
</dbReference>
<dbReference type="InterPro" id="IPR029063">
    <property type="entry name" value="SAM-dependent_MTases_sf"/>
</dbReference>
<dbReference type="PANTHER" id="PTHR43591:SF24">
    <property type="entry name" value="2-METHOXY-6-POLYPRENYL-1,4-BENZOQUINOL METHYLASE, MITOCHONDRIAL"/>
    <property type="match status" value="1"/>
</dbReference>
<protein>
    <recommendedName>
        <fullName evidence="5">Methyltransferase</fullName>
    </recommendedName>
</protein>
<comment type="caution">
    <text evidence="3">The sequence shown here is derived from an EMBL/GenBank/DDBJ whole genome shotgun (WGS) entry which is preliminary data.</text>
</comment>
<dbReference type="Pfam" id="PF13489">
    <property type="entry name" value="Methyltransf_23"/>
    <property type="match status" value="1"/>
</dbReference>
<dbReference type="GO" id="GO:0008168">
    <property type="term" value="F:methyltransferase activity"/>
    <property type="evidence" value="ECO:0007669"/>
    <property type="project" value="TreeGrafter"/>
</dbReference>
<dbReference type="Proteomes" id="UP001201980">
    <property type="component" value="Unassembled WGS sequence"/>
</dbReference>
<feature type="region of interest" description="Disordered" evidence="2">
    <location>
        <begin position="1"/>
        <end position="55"/>
    </location>
</feature>
<dbReference type="EMBL" id="JAKWBI020000054">
    <property type="protein sequence ID" value="KAJ2904438.1"/>
    <property type="molecule type" value="Genomic_DNA"/>
</dbReference>
<evidence type="ECO:0000313" key="4">
    <source>
        <dbReference type="Proteomes" id="UP001201980"/>
    </source>
</evidence>